<keyword evidence="2" id="KW-0813">Transport</keyword>
<dbReference type="Pfam" id="PF00209">
    <property type="entry name" value="SNF"/>
    <property type="match status" value="2"/>
</dbReference>
<keyword evidence="4 6" id="KW-1133">Transmembrane helix</keyword>
<dbReference type="InterPro" id="IPR047218">
    <property type="entry name" value="YocR/YhdH-like"/>
</dbReference>
<feature type="transmembrane region" description="Helical" evidence="6">
    <location>
        <begin position="16"/>
        <end position="35"/>
    </location>
</feature>
<evidence type="ECO:0000256" key="1">
    <source>
        <dbReference type="ARBA" id="ARBA00004141"/>
    </source>
</evidence>
<accession>A0A969WBU6</accession>
<dbReference type="InterPro" id="IPR037272">
    <property type="entry name" value="SNS_sf"/>
</dbReference>
<proteinExistence type="predicted"/>
<comment type="subcellular location">
    <subcellularLocation>
        <location evidence="1">Membrane</location>
        <topology evidence="1">Multi-pass membrane protein</topology>
    </subcellularLocation>
</comment>
<evidence type="ECO:0000256" key="2">
    <source>
        <dbReference type="ARBA" id="ARBA00022448"/>
    </source>
</evidence>
<feature type="transmembrane region" description="Helical" evidence="6">
    <location>
        <begin position="347"/>
        <end position="371"/>
    </location>
</feature>
<dbReference type="PANTHER" id="PTHR42948">
    <property type="entry name" value="TRANSPORTER"/>
    <property type="match status" value="1"/>
</dbReference>
<dbReference type="NCBIfam" id="NF037979">
    <property type="entry name" value="Na_transp"/>
    <property type="match status" value="1"/>
</dbReference>
<evidence type="ECO:0000256" key="3">
    <source>
        <dbReference type="ARBA" id="ARBA00022692"/>
    </source>
</evidence>
<dbReference type="PRINTS" id="PR00176">
    <property type="entry name" value="NANEUSMPORT"/>
</dbReference>
<dbReference type="AlphaFoldDB" id="A0A969WBU6"/>
<feature type="transmembrane region" description="Helical" evidence="6">
    <location>
        <begin position="306"/>
        <end position="327"/>
    </location>
</feature>
<feature type="transmembrane region" description="Helical" evidence="6">
    <location>
        <begin position="41"/>
        <end position="63"/>
    </location>
</feature>
<feature type="transmembrane region" description="Helical" evidence="6">
    <location>
        <begin position="92"/>
        <end position="120"/>
    </location>
</feature>
<comment type="caution">
    <text evidence="7">The sequence shown here is derived from an EMBL/GenBank/DDBJ whole genome shotgun (WGS) entry which is preliminary data.</text>
</comment>
<dbReference type="PROSITE" id="PS50267">
    <property type="entry name" value="NA_NEUROTRAN_SYMP_3"/>
    <property type="match status" value="1"/>
</dbReference>
<feature type="transmembrane region" description="Helical" evidence="6">
    <location>
        <begin position="435"/>
        <end position="456"/>
    </location>
</feature>
<dbReference type="RefSeq" id="WP_168148482.1">
    <property type="nucleotide sequence ID" value="NZ_JAAVXB010000006.1"/>
</dbReference>
<reference evidence="7" key="1">
    <citation type="submission" date="2020-03" db="EMBL/GenBank/DDBJ databases">
        <title>Solimonas marina sp. nov., isolated from deep seawater of the Pacific Ocean.</title>
        <authorList>
            <person name="Liu X."/>
            <person name="Lai Q."/>
            <person name="Sun F."/>
            <person name="Gai Y."/>
            <person name="Li G."/>
            <person name="Shao Z."/>
        </authorList>
    </citation>
    <scope>NUCLEOTIDE SEQUENCE</scope>
    <source>
        <strain evidence="7">C16B3</strain>
    </source>
</reference>
<dbReference type="PANTHER" id="PTHR42948:SF1">
    <property type="entry name" value="TRANSPORTER"/>
    <property type="match status" value="1"/>
</dbReference>
<evidence type="ECO:0000313" key="8">
    <source>
        <dbReference type="Proteomes" id="UP000653472"/>
    </source>
</evidence>
<keyword evidence="3 6" id="KW-0812">Transmembrane</keyword>
<dbReference type="Proteomes" id="UP000653472">
    <property type="component" value="Unassembled WGS sequence"/>
</dbReference>
<dbReference type="SUPFAM" id="SSF161070">
    <property type="entry name" value="SNF-like"/>
    <property type="match status" value="1"/>
</dbReference>
<keyword evidence="8" id="KW-1185">Reference proteome</keyword>
<evidence type="ECO:0000256" key="6">
    <source>
        <dbReference type="SAM" id="Phobius"/>
    </source>
</evidence>
<organism evidence="7 8">
    <name type="scientific">Solimonas marina</name>
    <dbReference type="NCBI Taxonomy" id="2714601"/>
    <lineage>
        <taxon>Bacteria</taxon>
        <taxon>Pseudomonadati</taxon>
        <taxon>Pseudomonadota</taxon>
        <taxon>Gammaproteobacteria</taxon>
        <taxon>Nevskiales</taxon>
        <taxon>Nevskiaceae</taxon>
        <taxon>Solimonas</taxon>
    </lineage>
</organism>
<evidence type="ECO:0000256" key="4">
    <source>
        <dbReference type="ARBA" id="ARBA00022989"/>
    </source>
</evidence>
<feature type="transmembrane region" description="Helical" evidence="6">
    <location>
        <begin position="257"/>
        <end position="286"/>
    </location>
</feature>
<feature type="transmembrane region" description="Helical" evidence="6">
    <location>
        <begin position="226"/>
        <end position="250"/>
    </location>
</feature>
<evidence type="ECO:0000256" key="5">
    <source>
        <dbReference type="ARBA" id="ARBA00023136"/>
    </source>
</evidence>
<protein>
    <submittedName>
        <fullName evidence="7">Sodium-dependent transporter</fullName>
    </submittedName>
</protein>
<keyword evidence="5 6" id="KW-0472">Membrane</keyword>
<dbReference type="GO" id="GO:0016020">
    <property type="term" value="C:membrane"/>
    <property type="evidence" value="ECO:0007669"/>
    <property type="project" value="UniProtKB-SubCell"/>
</dbReference>
<dbReference type="InterPro" id="IPR000175">
    <property type="entry name" value="Na/ntran_symport"/>
</dbReference>
<gene>
    <name evidence="7" type="ORF">G7Y82_12620</name>
</gene>
<dbReference type="EMBL" id="JAAVXB010000006">
    <property type="protein sequence ID" value="NKF23163.1"/>
    <property type="molecule type" value="Genomic_DNA"/>
</dbReference>
<sequence>MNIRESSYGYWSSHRAFMWVAVGAMLGIGNAIRLPSLMAEYGGVLFLAVYLLGLLLVSAPLLIAEWMLGRWMRDDLIAGFGRLVESAHAKRIWILIGGLALITAGLVLSYYSVIAGWSIAYALRAGSGMFGHLTSDGASQVFLHLAKDPERSLSWHTLFLLAACVVVSHGFREGVERASRRLVPFVLVLVLLLCWYAVRRGDAGGALDLVFTPRFDNLGWRGVMEALHHAFFTMGLGMGVMMGVGSYLPIDAPLRRVALVVVIVDTLFSLLVGLAVMAVVLAAGLQPTSGITLMFQTLPRAIGGDFGGSLFAAGVYLMTFIVTMTSATAMLEPLSRYLMDRLRWTRVFAATTAALLIWFIGLGTLASFSVLEDARLWGRNFFEWIQWLTSSWFAPLDGLLICVFVVSIMPRDLLRHLWGDGRQWLYPVWFSALRYPARLGLIAVLVYSTGLLDWLVSLWEG</sequence>
<evidence type="ECO:0000313" key="7">
    <source>
        <dbReference type="EMBL" id="NKF23163.1"/>
    </source>
</evidence>
<dbReference type="CDD" id="cd10336">
    <property type="entry name" value="SLC6sbd_Tyt1-Like"/>
    <property type="match status" value="1"/>
</dbReference>
<feature type="transmembrane region" description="Helical" evidence="6">
    <location>
        <begin position="391"/>
        <end position="414"/>
    </location>
</feature>
<feature type="transmembrane region" description="Helical" evidence="6">
    <location>
        <begin position="182"/>
        <end position="198"/>
    </location>
</feature>
<name>A0A969WBU6_9GAMM</name>